<keyword evidence="1" id="KW-1133">Transmembrane helix</keyword>
<name>A0ABU3K3M7_9BACT</name>
<organism evidence="3 4">
    <name type="scientific">Candidatus Nitronereus thalassa</name>
    <dbReference type="NCBI Taxonomy" id="3020898"/>
    <lineage>
        <taxon>Bacteria</taxon>
        <taxon>Pseudomonadati</taxon>
        <taxon>Nitrospirota</taxon>
        <taxon>Nitrospiria</taxon>
        <taxon>Nitrospirales</taxon>
        <taxon>Nitrospiraceae</taxon>
        <taxon>Candidatus Nitronereus</taxon>
    </lineage>
</organism>
<accession>A0ABU3K3M7</accession>
<keyword evidence="4" id="KW-1185">Reference proteome</keyword>
<reference evidence="3 4" key="1">
    <citation type="journal article" date="2023" name="ISME J.">
        <title>Cultivation and genomic characterization of novel and ubiquitous marine nitrite-oxidizing bacteria from the Nitrospirales.</title>
        <authorList>
            <person name="Mueller A.J."/>
            <person name="Daebeler A."/>
            <person name="Herbold C.W."/>
            <person name="Kirkegaard R.H."/>
            <person name="Daims H."/>
        </authorList>
    </citation>
    <scope>NUCLEOTIDE SEQUENCE [LARGE SCALE GENOMIC DNA]</scope>
    <source>
        <strain evidence="3 4">EB</strain>
    </source>
</reference>
<sequence length="178" mass="20002">MNVKTTQISPSRAIKSQRGNTTTEMAMMLLPFVILIMGVMEFGWYFLHQHTLQYATREGMRLALVGEVLNDENGNPQTRDASIRQVIHEKGEIGLMNIDPADDISIWKAGANDDEEGGLTFDELAPNAGNPADYMRIKVDYQHQFLTPLIGQFFSESEAITLRAEATYRNEDFTVEGV</sequence>
<keyword evidence="1" id="KW-0472">Membrane</keyword>
<evidence type="ECO:0000256" key="1">
    <source>
        <dbReference type="SAM" id="Phobius"/>
    </source>
</evidence>
<gene>
    <name evidence="3" type="ORF">PPG34_01460</name>
</gene>
<comment type="caution">
    <text evidence="3">The sequence shown here is derived from an EMBL/GenBank/DDBJ whole genome shotgun (WGS) entry which is preliminary data.</text>
</comment>
<dbReference type="InterPro" id="IPR012495">
    <property type="entry name" value="TadE-like_dom"/>
</dbReference>
<dbReference type="Proteomes" id="UP001250932">
    <property type="component" value="Unassembled WGS sequence"/>
</dbReference>
<keyword evidence="1" id="KW-0812">Transmembrane</keyword>
<dbReference type="RefSeq" id="WP_313831355.1">
    <property type="nucleotide sequence ID" value="NZ_JAQOUE010000001.1"/>
</dbReference>
<feature type="transmembrane region" description="Helical" evidence="1">
    <location>
        <begin position="25"/>
        <end position="47"/>
    </location>
</feature>
<dbReference type="Pfam" id="PF07811">
    <property type="entry name" value="TadE"/>
    <property type="match status" value="1"/>
</dbReference>
<evidence type="ECO:0000313" key="4">
    <source>
        <dbReference type="Proteomes" id="UP001250932"/>
    </source>
</evidence>
<proteinExistence type="predicted"/>
<evidence type="ECO:0000313" key="3">
    <source>
        <dbReference type="EMBL" id="MDT7040996.1"/>
    </source>
</evidence>
<evidence type="ECO:0000259" key="2">
    <source>
        <dbReference type="Pfam" id="PF07811"/>
    </source>
</evidence>
<feature type="domain" description="TadE-like" evidence="2">
    <location>
        <begin position="19"/>
        <end position="61"/>
    </location>
</feature>
<dbReference type="EMBL" id="JAQOUE010000001">
    <property type="protein sequence ID" value="MDT7040996.1"/>
    <property type="molecule type" value="Genomic_DNA"/>
</dbReference>
<protein>
    <submittedName>
        <fullName evidence="3">Pilus assembly protein</fullName>
    </submittedName>
</protein>